<dbReference type="STRING" id="454171.CP488_00675"/>
<dbReference type="Proteomes" id="UP000014227">
    <property type="component" value="Chromosome I"/>
</dbReference>
<organism evidence="6 7">
    <name type="scientific">Chthonomonas calidirosea (strain DSM 23976 / ICMP 18418 / T49)</name>
    <dbReference type="NCBI Taxonomy" id="1303518"/>
    <lineage>
        <taxon>Bacteria</taxon>
        <taxon>Bacillati</taxon>
        <taxon>Armatimonadota</taxon>
        <taxon>Chthonomonadia</taxon>
        <taxon>Chthonomonadales</taxon>
        <taxon>Chthonomonadaceae</taxon>
        <taxon>Chthonomonas</taxon>
    </lineage>
</organism>
<dbReference type="GO" id="GO:0004644">
    <property type="term" value="F:phosphoribosylglycinamide formyltransferase activity"/>
    <property type="evidence" value="ECO:0007669"/>
    <property type="project" value="UniProtKB-UniRule"/>
</dbReference>
<dbReference type="EMBL" id="HF951689">
    <property type="protein sequence ID" value="CCW34313.1"/>
    <property type="molecule type" value="Genomic_DNA"/>
</dbReference>
<evidence type="ECO:0000256" key="3">
    <source>
        <dbReference type="ARBA" id="ARBA00022755"/>
    </source>
</evidence>
<feature type="binding site" evidence="4">
    <location>
        <begin position="19"/>
        <end position="21"/>
    </location>
    <ligand>
        <name>N(1)-(5-phospho-beta-D-ribosyl)glycinamide</name>
        <dbReference type="ChEBI" id="CHEBI:143788"/>
    </ligand>
</feature>
<dbReference type="GO" id="GO:0006189">
    <property type="term" value="P:'de novo' IMP biosynthetic process"/>
    <property type="evidence" value="ECO:0007669"/>
    <property type="project" value="UniProtKB-UniRule"/>
</dbReference>
<protein>
    <recommendedName>
        <fullName evidence="4">Phosphoribosylglycinamide formyltransferase</fullName>
        <ecNumber evidence="4">2.1.2.2</ecNumber>
    </recommendedName>
    <alternativeName>
        <fullName evidence="4">5'-phosphoribosylglycinamide transformylase</fullName>
    </alternativeName>
    <alternativeName>
        <fullName evidence="4">GAR transformylase</fullName>
        <shortName evidence="4">GART</shortName>
    </alternativeName>
</protein>
<dbReference type="PANTHER" id="PTHR43369:SF2">
    <property type="entry name" value="PHOSPHORIBOSYLGLYCINAMIDE FORMYLTRANSFERASE"/>
    <property type="match status" value="1"/>
</dbReference>
<dbReference type="Pfam" id="PF00551">
    <property type="entry name" value="Formyl_trans_N"/>
    <property type="match status" value="1"/>
</dbReference>
<gene>
    <name evidence="4" type="primary">purN</name>
    <name evidence="6" type="ORF">CCALI_00479</name>
</gene>
<sequence>MEPLGEAQIAVFVSGEARGSNMQALLDACMEQRIKGEVRVVIGTRAEAPALTRAREAGVAVHVVSPKKYEGQEEAYAHALLRLLRRYEINLVCLAGYLLRLPAPIVAAYSYRVLNIHPALLPLFGGKGMYGRRVHEAVIESGMKVTGCTVHFVDNDYDTGPILVQRAIPVFDEDTPETLAARLLPEEHRAYVEAVDIRTSRWLCVKGRRVLVYDPFKSC</sequence>
<dbReference type="InterPro" id="IPR002376">
    <property type="entry name" value="Formyl_transf_N"/>
</dbReference>
<feature type="site" description="Raises pKa of active site His" evidence="4">
    <location>
        <position position="158"/>
    </location>
</feature>
<accession>S0EX06</accession>
<dbReference type="GO" id="GO:0005737">
    <property type="term" value="C:cytoplasm"/>
    <property type="evidence" value="ECO:0007669"/>
    <property type="project" value="TreeGrafter"/>
</dbReference>
<dbReference type="PANTHER" id="PTHR43369">
    <property type="entry name" value="PHOSPHORIBOSYLGLYCINAMIDE FORMYLTRANSFERASE"/>
    <property type="match status" value="1"/>
</dbReference>
<dbReference type="UniPathway" id="UPA00074">
    <property type="reaction ID" value="UER00126"/>
</dbReference>
<dbReference type="InParanoid" id="S0EX06"/>
<keyword evidence="7" id="KW-1185">Reference proteome</keyword>
<dbReference type="PATRIC" id="fig|1303518.3.peg.485"/>
<comment type="function">
    <text evidence="4">Catalyzes the transfer of a formyl group from 10-formyltetrahydrofolate to 5-phospho-ribosyl-glycinamide (GAR), producing 5-phospho-ribosyl-N-formylglycinamide (FGAR) and tetrahydrofolate.</text>
</comment>
<dbReference type="SUPFAM" id="SSF53328">
    <property type="entry name" value="Formyltransferase"/>
    <property type="match status" value="1"/>
</dbReference>
<dbReference type="KEGG" id="ccz:CCALI_00479"/>
<evidence type="ECO:0000256" key="2">
    <source>
        <dbReference type="ARBA" id="ARBA00022679"/>
    </source>
</evidence>
<dbReference type="InterPro" id="IPR036477">
    <property type="entry name" value="Formyl_transf_N_sf"/>
</dbReference>
<dbReference type="AlphaFoldDB" id="S0EX06"/>
<feature type="domain" description="Formyl transferase N-terminal" evidence="5">
    <location>
        <begin position="8"/>
        <end position="195"/>
    </location>
</feature>
<dbReference type="Gene3D" id="3.40.50.170">
    <property type="entry name" value="Formyl transferase, N-terminal domain"/>
    <property type="match status" value="1"/>
</dbReference>
<proteinExistence type="inferred from homology"/>
<evidence type="ECO:0000256" key="4">
    <source>
        <dbReference type="HAMAP-Rule" id="MF_01930"/>
    </source>
</evidence>
<dbReference type="HOGENOM" id="CLU_038395_1_3_0"/>
<name>S0EX06_CHTCT</name>
<dbReference type="InterPro" id="IPR004607">
    <property type="entry name" value="GART"/>
</dbReference>
<keyword evidence="2 4" id="KW-0808">Transferase</keyword>
<dbReference type="NCBIfam" id="TIGR00639">
    <property type="entry name" value="PurN"/>
    <property type="match status" value="1"/>
</dbReference>
<comment type="caution">
    <text evidence="4">Lacks conserved residue(s) required for the propagation of feature annotation.</text>
</comment>
<comment type="catalytic activity">
    <reaction evidence="4">
        <text>N(1)-(5-phospho-beta-D-ribosyl)glycinamide + (6R)-10-formyltetrahydrofolate = N(2)-formyl-N(1)-(5-phospho-beta-D-ribosyl)glycinamide + (6S)-5,6,7,8-tetrahydrofolate + H(+)</text>
        <dbReference type="Rhea" id="RHEA:15053"/>
        <dbReference type="ChEBI" id="CHEBI:15378"/>
        <dbReference type="ChEBI" id="CHEBI:57453"/>
        <dbReference type="ChEBI" id="CHEBI:143788"/>
        <dbReference type="ChEBI" id="CHEBI:147286"/>
        <dbReference type="ChEBI" id="CHEBI:195366"/>
        <dbReference type="EC" id="2.1.2.2"/>
    </reaction>
</comment>
<evidence type="ECO:0000313" key="6">
    <source>
        <dbReference type="EMBL" id="CCW34313.1"/>
    </source>
</evidence>
<evidence type="ECO:0000256" key="1">
    <source>
        <dbReference type="ARBA" id="ARBA00005054"/>
    </source>
</evidence>
<evidence type="ECO:0000259" key="5">
    <source>
        <dbReference type="Pfam" id="PF00551"/>
    </source>
</evidence>
<comment type="pathway">
    <text evidence="1 4">Purine metabolism; IMP biosynthesis via de novo pathway; N(2)-formyl-N(1)-(5-phospho-D-ribosyl)glycinamide from N(1)-(5-phospho-D-ribosyl)glycinamide (10-formyl THF route): step 1/1.</text>
</comment>
<keyword evidence="3 4" id="KW-0658">Purine biosynthesis</keyword>
<dbReference type="FunCoup" id="S0EX06">
    <property type="interactions" value="438"/>
</dbReference>
<dbReference type="EC" id="2.1.2.2" evidence="4"/>
<dbReference type="eggNOG" id="COG0299">
    <property type="taxonomic scope" value="Bacteria"/>
</dbReference>
<feature type="active site" description="Proton donor" evidence="4">
    <location>
        <position position="117"/>
    </location>
</feature>
<evidence type="ECO:0000313" key="7">
    <source>
        <dbReference type="Proteomes" id="UP000014227"/>
    </source>
</evidence>
<comment type="similarity">
    <text evidence="4">Belongs to the GART family.</text>
</comment>
<reference evidence="7" key="1">
    <citation type="submission" date="2013-03" db="EMBL/GenBank/DDBJ databases">
        <title>Genome sequence of Chthonomonas calidirosea, the first sequenced genome from the Armatimonadetes phylum (formally candidate division OP10).</title>
        <authorList>
            <person name="Lee K.C.Y."/>
            <person name="Morgan X.C."/>
            <person name="Dunfield P.F."/>
            <person name="Tamas I."/>
            <person name="Houghton K.M."/>
            <person name="Vyssotski M."/>
            <person name="Ryan J.L.J."/>
            <person name="Lagutin K."/>
            <person name="McDonald I.R."/>
            <person name="Stott M.B."/>
        </authorList>
    </citation>
    <scope>NUCLEOTIDE SEQUENCE [LARGE SCALE GENOMIC DNA]</scope>
    <source>
        <strain evidence="7">DSM 23976 / ICMP 18418 / T49</strain>
    </source>
</reference>
<dbReference type="CDD" id="cd08645">
    <property type="entry name" value="FMT_core_GART"/>
    <property type="match status" value="1"/>
</dbReference>
<feature type="binding site" evidence="4">
    <location>
        <position position="115"/>
    </location>
    <ligand>
        <name>(6R)-10-formyltetrahydrofolate</name>
        <dbReference type="ChEBI" id="CHEBI:195366"/>
    </ligand>
</feature>
<dbReference type="HAMAP" id="MF_01930">
    <property type="entry name" value="PurN"/>
    <property type="match status" value="1"/>
</dbReference>